<dbReference type="EMBL" id="LAZR01044597">
    <property type="protein sequence ID" value="KKL04260.1"/>
    <property type="molecule type" value="Genomic_DNA"/>
</dbReference>
<dbReference type="AlphaFoldDB" id="A0A0F9A475"/>
<accession>A0A0F9A475</accession>
<organism evidence="1">
    <name type="scientific">marine sediment metagenome</name>
    <dbReference type="NCBI Taxonomy" id="412755"/>
    <lineage>
        <taxon>unclassified sequences</taxon>
        <taxon>metagenomes</taxon>
        <taxon>ecological metagenomes</taxon>
    </lineage>
</organism>
<sequence length="108" mass="12063">LSRGEGMKLSATNVSLVSLQMKEEGKFDPERVMAIEEIANELLKSESTILQKALDGEVSAEDWIKDIMGFGLEKALTAVRAIKLNRRRPIQVIPSSGELMQMQKEGRF</sequence>
<evidence type="ECO:0000313" key="1">
    <source>
        <dbReference type="EMBL" id="KKL04260.1"/>
    </source>
</evidence>
<reference evidence="1" key="1">
    <citation type="journal article" date="2015" name="Nature">
        <title>Complex archaea that bridge the gap between prokaryotes and eukaryotes.</title>
        <authorList>
            <person name="Spang A."/>
            <person name="Saw J.H."/>
            <person name="Jorgensen S.L."/>
            <person name="Zaremba-Niedzwiedzka K."/>
            <person name="Martijn J."/>
            <person name="Lind A.E."/>
            <person name="van Eijk R."/>
            <person name="Schleper C."/>
            <person name="Guy L."/>
            <person name="Ettema T.J."/>
        </authorList>
    </citation>
    <scope>NUCLEOTIDE SEQUENCE</scope>
</reference>
<feature type="non-terminal residue" evidence="1">
    <location>
        <position position="1"/>
    </location>
</feature>
<comment type="caution">
    <text evidence="1">The sequence shown here is derived from an EMBL/GenBank/DDBJ whole genome shotgun (WGS) entry which is preliminary data.</text>
</comment>
<gene>
    <name evidence="1" type="ORF">LCGC14_2617820</name>
</gene>
<proteinExistence type="predicted"/>
<protein>
    <submittedName>
        <fullName evidence="1">Uncharacterized protein</fullName>
    </submittedName>
</protein>
<name>A0A0F9A475_9ZZZZ</name>